<comment type="caution">
    <text evidence="2">The sequence shown here is derived from an EMBL/GenBank/DDBJ whole genome shotgun (WGS) entry which is preliminary data.</text>
</comment>
<dbReference type="AlphaFoldDB" id="A0A6I4WA93"/>
<accession>A0A6I4WA93</accession>
<keyword evidence="3" id="KW-1185">Reference proteome</keyword>
<protein>
    <submittedName>
        <fullName evidence="2">Uncharacterized protein</fullName>
    </submittedName>
</protein>
<reference evidence="2 3" key="1">
    <citation type="submission" date="2019-12" db="EMBL/GenBank/DDBJ databases">
        <title>Nocardia macrotermitis sp. nov. and Nocardia aurantia sp. nov., isolated from the gut of the fungus growing-termite Macrotermes natalensis.</title>
        <authorList>
            <person name="Christine B."/>
            <person name="Rene B."/>
        </authorList>
    </citation>
    <scope>NUCLEOTIDE SEQUENCE [LARGE SCALE GENOMIC DNA]</scope>
    <source>
        <strain evidence="2 3">DSM 102126</strain>
    </source>
</reference>
<dbReference type="Proteomes" id="UP000431901">
    <property type="component" value="Unassembled WGS sequence"/>
</dbReference>
<feature type="region of interest" description="Disordered" evidence="1">
    <location>
        <begin position="133"/>
        <end position="152"/>
    </location>
</feature>
<dbReference type="EMBL" id="WUTW01000002">
    <property type="protein sequence ID" value="MXQ64986.1"/>
    <property type="molecule type" value="Genomic_DNA"/>
</dbReference>
<name>A0A6I4WA93_9ACTN</name>
<evidence type="ECO:0000313" key="2">
    <source>
        <dbReference type="EMBL" id="MXQ64986.1"/>
    </source>
</evidence>
<organism evidence="2 3">
    <name type="scientific">Actinomadura rayongensis</name>
    <dbReference type="NCBI Taxonomy" id="1429076"/>
    <lineage>
        <taxon>Bacteria</taxon>
        <taxon>Bacillati</taxon>
        <taxon>Actinomycetota</taxon>
        <taxon>Actinomycetes</taxon>
        <taxon>Streptosporangiales</taxon>
        <taxon>Thermomonosporaceae</taxon>
        <taxon>Actinomadura</taxon>
    </lineage>
</organism>
<evidence type="ECO:0000256" key="1">
    <source>
        <dbReference type="SAM" id="MobiDB-lite"/>
    </source>
</evidence>
<proteinExistence type="predicted"/>
<sequence length="184" mass="19821">MVDVVAGLLALQKVVGVSRDVWALGSGGPMVEILGKLADVDAKAAVRAVGDGRFAAAEALLYGAYEKQVSIAEGPHFANFFGRHVGFRDVVADARYGAAGAALAAAEVARLGNTGVRATWLTRAKENFDAWDERAKEPPPSNNLSRTAPMVDGTITPSDYEVAERKYKRYKKKRDAFTAVYDRM</sequence>
<gene>
    <name evidence="2" type="ORF">GQ466_13160</name>
</gene>
<evidence type="ECO:0000313" key="3">
    <source>
        <dbReference type="Proteomes" id="UP000431901"/>
    </source>
</evidence>
<dbReference type="RefSeq" id="WP_161103139.1">
    <property type="nucleotide sequence ID" value="NZ_JBHLYI010000001.1"/>
</dbReference>